<gene>
    <name evidence="6" type="ORF">ACFPCV_08305</name>
</gene>
<dbReference type="Gene3D" id="3.90.550.10">
    <property type="entry name" value="Spore Coat Polysaccharide Biosynthesis Protein SpsA, Chain A"/>
    <property type="match status" value="1"/>
</dbReference>
<name>A0ABV9RVY6_9PSEU</name>
<reference evidence="7" key="1">
    <citation type="journal article" date="2019" name="Int. J. Syst. Evol. Microbiol.">
        <title>The Global Catalogue of Microorganisms (GCM) 10K type strain sequencing project: providing services to taxonomists for standard genome sequencing and annotation.</title>
        <authorList>
            <consortium name="The Broad Institute Genomics Platform"/>
            <consortium name="The Broad Institute Genome Sequencing Center for Infectious Disease"/>
            <person name="Wu L."/>
            <person name="Ma J."/>
        </authorList>
    </citation>
    <scope>NUCLEOTIDE SEQUENCE [LARGE SCALE GENOMIC DNA]</scope>
    <source>
        <strain evidence="7">ZS-22-S1</strain>
    </source>
</reference>
<organism evidence="6 7">
    <name type="scientific">Actinophytocola glycyrrhizae</name>
    <dbReference type="NCBI Taxonomy" id="2044873"/>
    <lineage>
        <taxon>Bacteria</taxon>
        <taxon>Bacillati</taxon>
        <taxon>Actinomycetota</taxon>
        <taxon>Actinomycetes</taxon>
        <taxon>Pseudonocardiales</taxon>
        <taxon>Pseudonocardiaceae</taxon>
    </lineage>
</organism>
<dbReference type="EMBL" id="JBHSIS010000003">
    <property type="protein sequence ID" value="MFC4853505.1"/>
    <property type="molecule type" value="Genomic_DNA"/>
</dbReference>
<dbReference type="InterPro" id="IPR029044">
    <property type="entry name" value="Nucleotide-diphossugar_trans"/>
</dbReference>
<feature type="domain" description="Glycosyltransferase 2-like" evidence="5">
    <location>
        <begin position="11"/>
        <end position="113"/>
    </location>
</feature>
<comment type="pathway">
    <text evidence="1">Cell wall biogenesis; cell wall polysaccharide biosynthesis.</text>
</comment>
<dbReference type="RefSeq" id="WP_378055456.1">
    <property type="nucleotide sequence ID" value="NZ_JBHSIS010000003.1"/>
</dbReference>
<keyword evidence="3 6" id="KW-0328">Glycosyltransferase</keyword>
<dbReference type="GO" id="GO:0016757">
    <property type="term" value="F:glycosyltransferase activity"/>
    <property type="evidence" value="ECO:0007669"/>
    <property type="project" value="UniProtKB-KW"/>
</dbReference>
<dbReference type="SUPFAM" id="SSF53448">
    <property type="entry name" value="Nucleotide-diphospho-sugar transferases"/>
    <property type="match status" value="1"/>
</dbReference>
<evidence type="ECO:0000256" key="1">
    <source>
        <dbReference type="ARBA" id="ARBA00004776"/>
    </source>
</evidence>
<dbReference type="InterPro" id="IPR001173">
    <property type="entry name" value="Glyco_trans_2-like"/>
</dbReference>
<evidence type="ECO:0000313" key="6">
    <source>
        <dbReference type="EMBL" id="MFC4853505.1"/>
    </source>
</evidence>
<dbReference type="Proteomes" id="UP001595859">
    <property type="component" value="Unassembled WGS sequence"/>
</dbReference>
<evidence type="ECO:0000259" key="5">
    <source>
        <dbReference type="Pfam" id="PF00535"/>
    </source>
</evidence>
<accession>A0ABV9RVY6</accession>
<comment type="caution">
    <text evidence="6">The sequence shown here is derived from an EMBL/GenBank/DDBJ whole genome shotgun (WGS) entry which is preliminary data.</text>
</comment>
<sequence length="322" mass="34291">MTWRGKGHVSACLDAVAAQTRPHRLLVVDNASDDGTAAVLAAHPAKPAVLRLPANTGYAGALAAADRNDAVDTEFTAWLNDDTEPAPDWLATLEDALDRHEHAAAAGSRMVGLDGAVLSAGVGLTADGHGVDLTDVVADADLADGVAPVFGFCGGAVLLRTAALRRAGGVPARFFCYYEDTDTAWRLRLANHTIVSVPDARVTHRHGASSQPGSRRFHLWNERNRLAMLVRCAPAAVAAREVTRFAAITALLPLRALTRPGGRSGDARGRPWNFRVRLRLRVLAELAASLPQLLRERKAVTDLAVVPRSAVWRAARSMNPPG</sequence>
<proteinExistence type="inferred from homology"/>
<evidence type="ECO:0000256" key="3">
    <source>
        <dbReference type="ARBA" id="ARBA00022676"/>
    </source>
</evidence>
<dbReference type="Pfam" id="PF00535">
    <property type="entry name" value="Glycos_transf_2"/>
    <property type="match status" value="1"/>
</dbReference>
<dbReference type="EC" id="2.4.-.-" evidence="6"/>
<keyword evidence="7" id="KW-1185">Reference proteome</keyword>
<protein>
    <submittedName>
        <fullName evidence="6">Glycosyltransferase family 2 protein</fullName>
        <ecNumber evidence="6">2.4.-.-</ecNumber>
    </submittedName>
</protein>
<evidence type="ECO:0000256" key="4">
    <source>
        <dbReference type="ARBA" id="ARBA00022679"/>
    </source>
</evidence>
<evidence type="ECO:0000313" key="7">
    <source>
        <dbReference type="Proteomes" id="UP001595859"/>
    </source>
</evidence>
<evidence type="ECO:0000256" key="2">
    <source>
        <dbReference type="ARBA" id="ARBA00006739"/>
    </source>
</evidence>
<keyword evidence="4 6" id="KW-0808">Transferase</keyword>
<comment type="similarity">
    <text evidence="2">Belongs to the glycosyltransferase 2 family.</text>
</comment>
<dbReference type="PANTHER" id="PTHR43179:SF12">
    <property type="entry name" value="GALACTOFURANOSYLTRANSFERASE GLFT2"/>
    <property type="match status" value="1"/>
</dbReference>
<dbReference type="PANTHER" id="PTHR43179">
    <property type="entry name" value="RHAMNOSYLTRANSFERASE WBBL"/>
    <property type="match status" value="1"/>
</dbReference>